<dbReference type="Gene3D" id="3.40.630.30">
    <property type="match status" value="1"/>
</dbReference>
<evidence type="ECO:0000259" key="3">
    <source>
        <dbReference type="PROSITE" id="PS51186"/>
    </source>
</evidence>
<dbReference type="Pfam" id="PF00583">
    <property type="entry name" value="Acetyltransf_1"/>
    <property type="match status" value="1"/>
</dbReference>
<dbReference type="InterPro" id="IPR050832">
    <property type="entry name" value="Bact_Acetyltransf"/>
</dbReference>
<dbReference type="AlphaFoldDB" id="A0A6J7CZI1"/>
<dbReference type="InterPro" id="IPR006464">
    <property type="entry name" value="AcTrfase_RimI/Ard1"/>
</dbReference>
<organism evidence="4">
    <name type="scientific">freshwater metagenome</name>
    <dbReference type="NCBI Taxonomy" id="449393"/>
    <lineage>
        <taxon>unclassified sequences</taxon>
        <taxon>metagenomes</taxon>
        <taxon>ecological metagenomes</taxon>
    </lineage>
</organism>
<dbReference type="GO" id="GO:0008080">
    <property type="term" value="F:N-acetyltransferase activity"/>
    <property type="evidence" value="ECO:0007669"/>
    <property type="project" value="InterPro"/>
</dbReference>
<dbReference type="PROSITE" id="PS51186">
    <property type="entry name" value="GNAT"/>
    <property type="match status" value="1"/>
</dbReference>
<sequence length="155" mass="17267">MTSIEVRPMRWWDIPAVHAIETSIFMTDPWSVEQFWSELSQPTRKYFVAAVGETIVGYAGSFVLSPEADVQTIGVAEDHQGQGIGALLLTTLIEQAIQAQAAQLILEVRSDNAAAIAMYQRFGFERISSRPNYYTPDVDALIMRLRPLVVVVGHD</sequence>
<dbReference type="PANTHER" id="PTHR43877">
    <property type="entry name" value="AMINOALKYLPHOSPHONATE N-ACETYLTRANSFERASE-RELATED-RELATED"/>
    <property type="match status" value="1"/>
</dbReference>
<dbReference type="EMBL" id="CAFBLV010000037">
    <property type="protein sequence ID" value="CAB4864222.1"/>
    <property type="molecule type" value="Genomic_DNA"/>
</dbReference>
<evidence type="ECO:0000256" key="2">
    <source>
        <dbReference type="ARBA" id="ARBA00023315"/>
    </source>
</evidence>
<gene>
    <name evidence="4" type="ORF">UFOPK3425_00308</name>
</gene>
<dbReference type="InterPro" id="IPR016181">
    <property type="entry name" value="Acyl_CoA_acyltransferase"/>
</dbReference>
<keyword evidence="1" id="KW-0808">Transferase</keyword>
<dbReference type="SUPFAM" id="SSF55729">
    <property type="entry name" value="Acyl-CoA N-acyltransferases (Nat)"/>
    <property type="match status" value="1"/>
</dbReference>
<protein>
    <submittedName>
        <fullName evidence="4">Unannotated protein</fullName>
    </submittedName>
</protein>
<evidence type="ECO:0000256" key="1">
    <source>
        <dbReference type="ARBA" id="ARBA00022679"/>
    </source>
</evidence>
<dbReference type="CDD" id="cd04301">
    <property type="entry name" value="NAT_SF"/>
    <property type="match status" value="1"/>
</dbReference>
<reference evidence="4" key="1">
    <citation type="submission" date="2020-05" db="EMBL/GenBank/DDBJ databases">
        <authorList>
            <person name="Chiriac C."/>
            <person name="Salcher M."/>
            <person name="Ghai R."/>
            <person name="Kavagutti S V."/>
        </authorList>
    </citation>
    <scope>NUCLEOTIDE SEQUENCE</scope>
</reference>
<feature type="domain" description="N-acetyltransferase" evidence="3">
    <location>
        <begin position="4"/>
        <end position="148"/>
    </location>
</feature>
<proteinExistence type="predicted"/>
<keyword evidence="2" id="KW-0012">Acyltransferase</keyword>
<dbReference type="InterPro" id="IPR000182">
    <property type="entry name" value="GNAT_dom"/>
</dbReference>
<accession>A0A6J7CZI1</accession>
<evidence type="ECO:0000313" key="4">
    <source>
        <dbReference type="EMBL" id="CAB4864222.1"/>
    </source>
</evidence>
<name>A0A6J7CZI1_9ZZZZ</name>
<dbReference type="NCBIfam" id="TIGR01575">
    <property type="entry name" value="rimI"/>
    <property type="match status" value="1"/>
</dbReference>